<feature type="domain" description="RecF/RecN/SMC N-terminal" evidence="14">
    <location>
        <begin position="3"/>
        <end position="347"/>
    </location>
</feature>
<dbReference type="CDD" id="cd03242">
    <property type="entry name" value="ABC_RecF"/>
    <property type="match status" value="1"/>
</dbReference>
<dbReference type="InterPro" id="IPR001238">
    <property type="entry name" value="DNA-binding_RecF"/>
</dbReference>
<reference evidence="15 16" key="1">
    <citation type="submission" date="2020-01" db="EMBL/GenBank/DDBJ databases">
        <title>Whole-genome sequence of Heliobacterium undosum DSM 13378.</title>
        <authorList>
            <person name="Kyndt J.A."/>
            <person name="Meyer T.E."/>
        </authorList>
    </citation>
    <scope>NUCLEOTIDE SEQUENCE [LARGE SCALE GENOMIC DNA]</scope>
    <source>
        <strain evidence="15 16">DSM 13378</strain>
    </source>
</reference>
<proteinExistence type="inferred from homology"/>
<keyword evidence="5 12" id="KW-0235">DNA replication</keyword>
<dbReference type="NCBIfam" id="TIGR00611">
    <property type="entry name" value="recf"/>
    <property type="match status" value="1"/>
</dbReference>
<dbReference type="InterPro" id="IPR042174">
    <property type="entry name" value="RecF_2"/>
</dbReference>
<dbReference type="InterPro" id="IPR027417">
    <property type="entry name" value="P-loop_NTPase"/>
</dbReference>
<dbReference type="PANTHER" id="PTHR32182:SF0">
    <property type="entry name" value="DNA REPLICATION AND REPAIR PROTEIN RECF"/>
    <property type="match status" value="1"/>
</dbReference>
<name>A0A845L0I0_9FIRM</name>
<dbReference type="PROSITE" id="PS00617">
    <property type="entry name" value="RECF_1"/>
    <property type="match status" value="1"/>
</dbReference>
<dbReference type="OrthoDB" id="9803889at2"/>
<dbReference type="Pfam" id="PF02463">
    <property type="entry name" value="SMC_N"/>
    <property type="match status" value="1"/>
</dbReference>
<keyword evidence="8 12" id="KW-0067">ATP-binding</keyword>
<dbReference type="Gene3D" id="1.20.1050.90">
    <property type="entry name" value="RecF/RecN/SMC, N-terminal domain"/>
    <property type="match status" value="1"/>
</dbReference>
<evidence type="ECO:0000256" key="6">
    <source>
        <dbReference type="ARBA" id="ARBA00022741"/>
    </source>
</evidence>
<dbReference type="InterPro" id="IPR018078">
    <property type="entry name" value="DNA-binding_RecF_CS"/>
</dbReference>
<keyword evidence="11 12" id="KW-0742">SOS response</keyword>
<dbReference type="EMBL" id="WXEY01000006">
    <property type="protein sequence ID" value="MZP29673.1"/>
    <property type="molecule type" value="Genomic_DNA"/>
</dbReference>
<evidence type="ECO:0000256" key="9">
    <source>
        <dbReference type="ARBA" id="ARBA00023125"/>
    </source>
</evidence>
<evidence type="ECO:0000259" key="14">
    <source>
        <dbReference type="Pfam" id="PF02463"/>
    </source>
</evidence>
<keyword evidence="7 12" id="KW-0227">DNA damage</keyword>
<protein>
    <recommendedName>
        <fullName evidence="3 12">DNA replication and repair protein RecF</fullName>
    </recommendedName>
</protein>
<dbReference type="GO" id="GO:0005737">
    <property type="term" value="C:cytoplasm"/>
    <property type="evidence" value="ECO:0007669"/>
    <property type="project" value="UniProtKB-SubCell"/>
</dbReference>
<keyword evidence="16" id="KW-1185">Reference proteome</keyword>
<dbReference type="InterPro" id="IPR003395">
    <property type="entry name" value="RecF/RecN/SMC_N"/>
</dbReference>
<keyword evidence="9 12" id="KW-0238">DNA-binding</keyword>
<comment type="subcellular location">
    <subcellularLocation>
        <location evidence="1 12 13">Cytoplasm</location>
    </subcellularLocation>
</comment>
<comment type="caution">
    <text evidence="15">The sequence shown here is derived from an EMBL/GenBank/DDBJ whole genome shotgun (WGS) entry which is preliminary data.</text>
</comment>
<dbReference type="GO" id="GO:0006302">
    <property type="term" value="P:double-strand break repair"/>
    <property type="evidence" value="ECO:0007669"/>
    <property type="project" value="TreeGrafter"/>
</dbReference>
<evidence type="ECO:0000256" key="5">
    <source>
        <dbReference type="ARBA" id="ARBA00022705"/>
    </source>
</evidence>
<dbReference type="Proteomes" id="UP000463470">
    <property type="component" value="Unassembled WGS sequence"/>
</dbReference>
<keyword evidence="4 12" id="KW-0963">Cytoplasm</keyword>
<dbReference type="RefSeq" id="WP_161257542.1">
    <property type="nucleotide sequence ID" value="NZ_WXEY01000006.1"/>
</dbReference>
<dbReference type="SUPFAM" id="SSF52540">
    <property type="entry name" value="P-loop containing nucleoside triphosphate hydrolases"/>
    <property type="match status" value="1"/>
</dbReference>
<evidence type="ECO:0000256" key="2">
    <source>
        <dbReference type="ARBA" id="ARBA00008016"/>
    </source>
</evidence>
<sequence length="372" mass="42223">MQIQAIELAHFRNYRGLQVDFTPGVNIFVGANGQGKTNLLESIALLSGGGSHRDARDAEMVQWQEEFYRIKAMGTADGQTVGLELAFGGERRKLAKVNGRKLRRIADLSETLNTVVFSPEDLSLVKGSPAQRRRFLDRELSQASPAYGDVLSRYARVLTQRNNLLRRLREGAATAVELELWDEQLALPAVETLARRLDGLARIAPYARQIYRGLSRDKEQLELTYRSSFPLPDDRSRWLEAYRKALQERRAEEIARQATLTGPHRDDLQLFLNGRDARIYGSQGQQRSIALSLKLAEIAFIHQIKREYPLVLLDDVMSELDPDRRQQLLSELESKNIQVFITTTHLHAFSPEQLGRAGIYRVQAGQLSRSDE</sequence>
<organism evidence="15 16">
    <name type="scientific">Heliomicrobium undosum</name>
    <dbReference type="NCBI Taxonomy" id="121734"/>
    <lineage>
        <taxon>Bacteria</taxon>
        <taxon>Bacillati</taxon>
        <taxon>Bacillota</taxon>
        <taxon>Clostridia</taxon>
        <taxon>Eubacteriales</taxon>
        <taxon>Heliobacteriaceae</taxon>
        <taxon>Heliomicrobium</taxon>
    </lineage>
</organism>
<dbReference type="Gene3D" id="3.40.50.300">
    <property type="entry name" value="P-loop containing nucleotide triphosphate hydrolases"/>
    <property type="match status" value="1"/>
</dbReference>
<dbReference type="GO" id="GO:0006260">
    <property type="term" value="P:DNA replication"/>
    <property type="evidence" value="ECO:0007669"/>
    <property type="project" value="UniProtKB-UniRule"/>
</dbReference>
<feature type="binding site" evidence="12">
    <location>
        <begin position="30"/>
        <end position="37"/>
    </location>
    <ligand>
        <name>ATP</name>
        <dbReference type="ChEBI" id="CHEBI:30616"/>
    </ligand>
</feature>
<dbReference type="GO" id="GO:0000731">
    <property type="term" value="P:DNA synthesis involved in DNA repair"/>
    <property type="evidence" value="ECO:0007669"/>
    <property type="project" value="TreeGrafter"/>
</dbReference>
<evidence type="ECO:0000256" key="12">
    <source>
        <dbReference type="HAMAP-Rule" id="MF_00365"/>
    </source>
</evidence>
<gene>
    <name evidence="12 15" type="primary">recF</name>
    <name evidence="15" type="ORF">GTO91_08145</name>
</gene>
<comment type="function">
    <text evidence="12 13">The RecF protein is involved in DNA metabolism; it is required for DNA replication and normal SOS inducibility. RecF binds preferentially to single-stranded, linear DNA. It also seems to bind ATP.</text>
</comment>
<evidence type="ECO:0000313" key="15">
    <source>
        <dbReference type="EMBL" id="MZP29673.1"/>
    </source>
</evidence>
<keyword evidence="6 12" id="KW-0547">Nucleotide-binding</keyword>
<comment type="similarity">
    <text evidence="2 12 13">Belongs to the RecF family.</text>
</comment>
<dbReference type="GO" id="GO:0005524">
    <property type="term" value="F:ATP binding"/>
    <property type="evidence" value="ECO:0007669"/>
    <property type="project" value="UniProtKB-UniRule"/>
</dbReference>
<evidence type="ECO:0000256" key="13">
    <source>
        <dbReference type="RuleBase" id="RU000578"/>
    </source>
</evidence>
<evidence type="ECO:0000256" key="1">
    <source>
        <dbReference type="ARBA" id="ARBA00004496"/>
    </source>
</evidence>
<evidence type="ECO:0000256" key="3">
    <source>
        <dbReference type="ARBA" id="ARBA00020170"/>
    </source>
</evidence>
<evidence type="ECO:0000313" key="16">
    <source>
        <dbReference type="Proteomes" id="UP000463470"/>
    </source>
</evidence>
<evidence type="ECO:0000256" key="8">
    <source>
        <dbReference type="ARBA" id="ARBA00022840"/>
    </source>
</evidence>
<evidence type="ECO:0000256" key="7">
    <source>
        <dbReference type="ARBA" id="ARBA00022763"/>
    </source>
</evidence>
<dbReference type="AlphaFoldDB" id="A0A845L0I0"/>
<dbReference type="GO" id="GO:0009432">
    <property type="term" value="P:SOS response"/>
    <property type="evidence" value="ECO:0007669"/>
    <property type="project" value="UniProtKB-UniRule"/>
</dbReference>
<evidence type="ECO:0000256" key="11">
    <source>
        <dbReference type="ARBA" id="ARBA00023236"/>
    </source>
</evidence>
<dbReference type="PROSITE" id="PS00618">
    <property type="entry name" value="RECF_2"/>
    <property type="match status" value="1"/>
</dbReference>
<evidence type="ECO:0000256" key="10">
    <source>
        <dbReference type="ARBA" id="ARBA00023204"/>
    </source>
</evidence>
<dbReference type="HAMAP" id="MF_00365">
    <property type="entry name" value="RecF"/>
    <property type="match status" value="1"/>
</dbReference>
<accession>A0A845L0I0</accession>
<evidence type="ECO:0000256" key="4">
    <source>
        <dbReference type="ARBA" id="ARBA00022490"/>
    </source>
</evidence>
<dbReference type="PANTHER" id="PTHR32182">
    <property type="entry name" value="DNA REPLICATION AND REPAIR PROTEIN RECF"/>
    <property type="match status" value="1"/>
</dbReference>
<keyword evidence="10 12" id="KW-0234">DNA repair</keyword>
<dbReference type="GO" id="GO:0003697">
    <property type="term" value="F:single-stranded DNA binding"/>
    <property type="evidence" value="ECO:0007669"/>
    <property type="project" value="UniProtKB-UniRule"/>
</dbReference>